<dbReference type="Gene3D" id="3.40.30.120">
    <property type="match status" value="1"/>
</dbReference>
<name>A0A1I3EKA6_9BURK</name>
<dbReference type="OrthoDB" id="3443359at2"/>
<dbReference type="PANTHER" id="PTHR43476:SF3">
    <property type="entry name" value="FAD-BINDING MONOOXYGENASE"/>
    <property type="match status" value="1"/>
</dbReference>
<gene>
    <name evidence="3" type="ORF">SAMN05192543_101921</name>
</gene>
<evidence type="ECO:0000313" key="4">
    <source>
        <dbReference type="Proteomes" id="UP000199548"/>
    </source>
</evidence>
<dbReference type="PRINTS" id="PR00420">
    <property type="entry name" value="RNGMNOXGNASE"/>
</dbReference>
<dbReference type="GO" id="GO:0071949">
    <property type="term" value="F:FAD binding"/>
    <property type="evidence" value="ECO:0007669"/>
    <property type="project" value="InterPro"/>
</dbReference>
<dbReference type="Gene3D" id="3.30.70.2450">
    <property type="match status" value="1"/>
</dbReference>
<dbReference type="InterPro" id="IPR002938">
    <property type="entry name" value="FAD-bd"/>
</dbReference>
<organism evidence="3 4">
    <name type="scientific">Paraburkholderia megapolitana</name>
    <dbReference type="NCBI Taxonomy" id="420953"/>
    <lineage>
        <taxon>Bacteria</taxon>
        <taxon>Pseudomonadati</taxon>
        <taxon>Pseudomonadota</taxon>
        <taxon>Betaproteobacteria</taxon>
        <taxon>Burkholderiales</taxon>
        <taxon>Burkholderiaceae</taxon>
        <taxon>Paraburkholderia</taxon>
    </lineage>
</organism>
<dbReference type="InterPro" id="IPR036188">
    <property type="entry name" value="FAD/NAD-bd_sf"/>
</dbReference>
<evidence type="ECO:0000313" key="3">
    <source>
        <dbReference type="EMBL" id="SFH99250.1"/>
    </source>
</evidence>
<dbReference type="EMBL" id="FOQU01000001">
    <property type="protein sequence ID" value="SFH99250.1"/>
    <property type="molecule type" value="Genomic_DNA"/>
</dbReference>
<accession>A0A1I3EKA6</accession>
<dbReference type="RefSeq" id="WP_091008002.1">
    <property type="nucleotide sequence ID" value="NZ_CP041743.1"/>
</dbReference>
<reference evidence="3 4" key="1">
    <citation type="submission" date="2016-10" db="EMBL/GenBank/DDBJ databases">
        <authorList>
            <person name="de Groot N.N."/>
        </authorList>
    </citation>
    <scope>NUCLEOTIDE SEQUENCE [LARGE SCALE GENOMIC DNA]</scope>
    <source>
        <strain evidence="3 4">LMG 23650</strain>
    </source>
</reference>
<dbReference type="NCBIfam" id="NF004829">
    <property type="entry name" value="PRK06183.1-3"/>
    <property type="match status" value="1"/>
</dbReference>
<keyword evidence="4" id="KW-1185">Reference proteome</keyword>
<dbReference type="GO" id="GO:0019622">
    <property type="term" value="P:3-(3-hydroxy)phenylpropionate catabolic process"/>
    <property type="evidence" value="ECO:0007669"/>
    <property type="project" value="TreeGrafter"/>
</dbReference>
<dbReference type="Pfam" id="PF01494">
    <property type="entry name" value="FAD_binding_3"/>
    <property type="match status" value="1"/>
</dbReference>
<dbReference type="SUPFAM" id="SSF51905">
    <property type="entry name" value="FAD/NAD(P)-binding domain"/>
    <property type="match status" value="1"/>
</dbReference>
<evidence type="ECO:0000256" key="1">
    <source>
        <dbReference type="ARBA" id="ARBA00023002"/>
    </source>
</evidence>
<dbReference type="GO" id="GO:0008688">
    <property type="term" value="F:3-(3-hydroxyphenyl)propionate hydroxylase activity"/>
    <property type="evidence" value="ECO:0007669"/>
    <property type="project" value="TreeGrafter"/>
</dbReference>
<keyword evidence="1" id="KW-0560">Oxidoreductase</keyword>
<proteinExistence type="predicted"/>
<dbReference type="InterPro" id="IPR050631">
    <property type="entry name" value="PheA/TfdB_FAD_monoxygenase"/>
</dbReference>
<dbReference type="Gene3D" id="3.50.50.60">
    <property type="entry name" value="FAD/NAD(P)-binding domain"/>
    <property type="match status" value="1"/>
</dbReference>
<dbReference type="PANTHER" id="PTHR43476">
    <property type="entry name" value="3-(3-HYDROXY-PHENYL)PROPIONATE/3-HYDROXYCINNAMIC ACID HYDROXYLASE"/>
    <property type="match status" value="1"/>
</dbReference>
<dbReference type="STRING" id="420953.SAMN05192543_101921"/>
<evidence type="ECO:0000259" key="2">
    <source>
        <dbReference type="Pfam" id="PF01494"/>
    </source>
</evidence>
<dbReference type="Proteomes" id="UP000199548">
    <property type="component" value="Unassembled WGS sequence"/>
</dbReference>
<protein>
    <submittedName>
        <fullName evidence="3">3-(3-hydroxy-phenyl)propionate hydroxylase</fullName>
    </submittedName>
</protein>
<feature type="domain" description="FAD-binding" evidence="2">
    <location>
        <begin position="22"/>
        <end position="367"/>
    </location>
</feature>
<dbReference type="AlphaFoldDB" id="A0A1I3EKA6"/>
<sequence length="551" mass="60677">MSSSFPARSDDGRAKLPAHTTCDVAIVGYGPVGMTLAALLAQYGLDVIAVERYSKRFSLPRAGHFDGETMRGAFQRLGIAKAVELMARPMLSYELVTPEQEVLQSVKLGTGGSGWKESYLFYQPDLEDIIDARGVELGVRVFMGYTATEVAQDTDGAVLSVRETDNETTDRCRIEAAYVIGADGANSFVRQALGIGRRDLGFPAIDNLVLDFEHNDPDRDVPQLGEVRQILDVRRPTLVGRWSGNRWSRLEFRRLEGESREYLESESTAWRLLSTYGLNPSLGRIVRRAIHTFESTLAERWRAGRVLLAGDSAHTTPPFMGQGMCSGIRDALNLAWKLDAVLGGRADDVLLDTYESERAPHVHEVIKMANAIGDSVQVTDPILGKLRDDALRAKRADPPPLFPRLGNGVVRAQGDERAIDADGRPGLQARVALDGRVDLLDLFVGTGWRIISRHAVSEEIFDSRQKKLLSQLGVSIAHVSRGPGPDYFVDIDAEYDLWFRTTGRKAFLVRPDNYVFGSVATVTDLPSLLDELAESLKKTGSRDLSGARAVH</sequence>